<dbReference type="Proteomes" id="UP000247978">
    <property type="component" value="Unassembled WGS sequence"/>
</dbReference>
<comment type="function">
    <text evidence="10">Involved in 1,2-propanediol (1,2-PD) degradation by catalyzing the conversion of propanoyl-CoA to propanoyl-phosphate.</text>
</comment>
<dbReference type="PANTHER" id="PTHR39453:SF1">
    <property type="entry name" value="PHOSPHATE PROPANOYLTRANSFERASE"/>
    <property type="match status" value="1"/>
</dbReference>
<evidence type="ECO:0000256" key="2">
    <source>
        <dbReference type="ARBA" id="ARBA00007342"/>
    </source>
</evidence>
<keyword evidence="7" id="KW-0862">Zinc</keyword>
<dbReference type="EMBL" id="QJJQ01000010">
    <property type="protein sequence ID" value="PXW85526.1"/>
    <property type="molecule type" value="Genomic_DNA"/>
</dbReference>
<comment type="catalytic activity">
    <reaction evidence="9 10">
        <text>propanoyl-CoA + phosphate = propanoyl phosphate + CoA</text>
        <dbReference type="Rhea" id="RHEA:28046"/>
        <dbReference type="ChEBI" id="CHEBI:43474"/>
        <dbReference type="ChEBI" id="CHEBI:57287"/>
        <dbReference type="ChEBI" id="CHEBI:57392"/>
        <dbReference type="ChEBI" id="CHEBI:58933"/>
        <dbReference type="EC" id="2.3.1.222"/>
    </reaction>
</comment>
<dbReference type="GO" id="GO:0016747">
    <property type="term" value="F:acyltransferase activity, transferring groups other than amino-acyl groups"/>
    <property type="evidence" value="ECO:0007669"/>
    <property type="project" value="InterPro"/>
</dbReference>
<accession>A0A2V3VV41</accession>
<organism evidence="11 12">
    <name type="scientific">Pseudogracilibacillus auburnensis</name>
    <dbReference type="NCBI Taxonomy" id="1494959"/>
    <lineage>
        <taxon>Bacteria</taxon>
        <taxon>Bacillati</taxon>
        <taxon>Bacillota</taxon>
        <taxon>Bacilli</taxon>
        <taxon>Bacillales</taxon>
        <taxon>Bacillaceae</taxon>
        <taxon>Pseudogracilibacillus</taxon>
    </lineage>
</organism>
<dbReference type="NCBIfam" id="NF011652">
    <property type="entry name" value="PRK15070.1"/>
    <property type="match status" value="1"/>
</dbReference>
<evidence type="ECO:0000256" key="5">
    <source>
        <dbReference type="ARBA" id="ARBA00022679"/>
    </source>
</evidence>
<evidence type="ECO:0000313" key="11">
    <source>
        <dbReference type="EMBL" id="PXW85526.1"/>
    </source>
</evidence>
<comment type="caution">
    <text evidence="11">The sequence shown here is derived from an EMBL/GenBank/DDBJ whole genome shotgun (WGS) entry which is preliminary data.</text>
</comment>
<keyword evidence="8 10" id="KW-0012">Acyltransferase</keyword>
<dbReference type="EC" id="2.3.1.222" evidence="3 10"/>
<evidence type="ECO:0000256" key="10">
    <source>
        <dbReference type="PIRNR" id="PIRNR010130"/>
    </source>
</evidence>
<evidence type="ECO:0000256" key="4">
    <source>
        <dbReference type="ARBA" id="ARBA00020837"/>
    </source>
</evidence>
<evidence type="ECO:0000256" key="1">
    <source>
        <dbReference type="ARBA" id="ARBA00001947"/>
    </source>
</evidence>
<comment type="pathway">
    <text evidence="10">Polyol metabolism; 1,2-propanediol degradation.</text>
</comment>
<gene>
    <name evidence="11" type="ORF">DFR56_11025</name>
</gene>
<reference evidence="11 12" key="1">
    <citation type="submission" date="2018-05" db="EMBL/GenBank/DDBJ databases">
        <title>Genomic Encyclopedia of Type Strains, Phase IV (KMG-IV): sequencing the most valuable type-strain genomes for metagenomic binning, comparative biology and taxonomic classification.</title>
        <authorList>
            <person name="Goeker M."/>
        </authorList>
    </citation>
    <scope>NUCLEOTIDE SEQUENCE [LARGE SCALE GENOMIC DNA]</scope>
    <source>
        <strain evidence="11 12">DSM 28556</strain>
    </source>
</reference>
<evidence type="ECO:0000256" key="7">
    <source>
        <dbReference type="ARBA" id="ARBA00022833"/>
    </source>
</evidence>
<evidence type="ECO:0000256" key="6">
    <source>
        <dbReference type="ARBA" id="ARBA00022723"/>
    </source>
</evidence>
<dbReference type="PANTHER" id="PTHR39453">
    <property type="entry name" value="PHOSPHATE PROPANOYLTRANSFERASE"/>
    <property type="match status" value="1"/>
</dbReference>
<dbReference type="GO" id="GO:0046872">
    <property type="term" value="F:metal ion binding"/>
    <property type="evidence" value="ECO:0007669"/>
    <property type="project" value="UniProtKB-KW"/>
</dbReference>
<keyword evidence="5 10" id="KW-0808">Transferase</keyword>
<dbReference type="InterPro" id="IPR008300">
    <property type="entry name" value="PTAC"/>
</dbReference>
<protein>
    <recommendedName>
        <fullName evidence="4 10">Phosphate propanoyltransferase</fullName>
        <ecNumber evidence="3 10">2.3.1.222</ecNumber>
    </recommendedName>
</protein>
<evidence type="ECO:0000313" key="12">
    <source>
        <dbReference type="Proteomes" id="UP000247978"/>
    </source>
</evidence>
<keyword evidence="6" id="KW-0479">Metal-binding</keyword>
<keyword evidence="12" id="KW-1185">Reference proteome</keyword>
<proteinExistence type="inferred from homology"/>
<name>A0A2V3VV41_9BACI</name>
<dbReference type="AlphaFoldDB" id="A0A2V3VV41"/>
<dbReference type="GO" id="GO:0051144">
    <property type="term" value="P:1,2-propanediol catabolic process"/>
    <property type="evidence" value="ECO:0007669"/>
    <property type="project" value="UniProtKB-UniPathway"/>
</dbReference>
<evidence type="ECO:0000256" key="3">
    <source>
        <dbReference type="ARBA" id="ARBA00012206"/>
    </source>
</evidence>
<comment type="cofactor">
    <cofactor evidence="1">
        <name>Zn(2+)</name>
        <dbReference type="ChEBI" id="CHEBI:29105"/>
    </cofactor>
</comment>
<evidence type="ECO:0000256" key="9">
    <source>
        <dbReference type="ARBA" id="ARBA00047589"/>
    </source>
</evidence>
<dbReference type="Pfam" id="PF06130">
    <property type="entry name" value="PTAC"/>
    <property type="match status" value="1"/>
</dbReference>
<evidence type="ECO:0000256" key="8">
    <source>
        <dbReference type="ARBA" id="ARBA00023315"/>
    </source>
</evidence>
<comment type="similarity">
    <text evidence="2 10">Belongs to the PduL family.</text>
</comment>
<dbReference type="UniPathway" id="UPA00621"/>
<sequence length="215" mass="24040">MKQTELQKLVEETVVNVIQSEVTSKDRMCIPIGVSNRHVHLSEAVVERLFGTGYKLTKHKELSQPGQFACKETVTVIGPRGNLRNVRILGPAREMTQLEISLSDGFVLGVKPPVRLSGDIEGTPSFILQGPRGQLKVEKGLICAARHIHMHPTDAEKFGVQHGEKVDIFVPGERSVTFHDTLIRVSESFQLEMHIDFDEANAAQIQNDQKAWLKR</sequence>
<dbReference type="PIRSF" id="PIRSF010130">
    <property type="entry name" value="PduL"/>
    <property type="match status" value="1"/>
</dbReference>